<evidence type="ECO:0000256" key="6">
    <source>
        <dbReference type="SAM" id="MobiDB-lite"/>
    </source>
</evidence>
<feature type="region of interest" description="Disordered" evidence="6">
    <location>
        <begin position="372"/>
        <end position="406"/>
    </location>
</feature>
<dbReference type="PANTHER" id="PTHR23023">
    <property type="entry name" value="DIMETHYLANILINE MONOOXYGENASE"/>
    <property type="match status" value="1"/>
</dbReference>
<name>A0A8H4PRK8_9HYPO</name>
<reference evidence="7 8" key="1">
    <citation type="journal article" date="2020" name="Genome Biol. Evol.">
        <title>A new high-quality draft genome assembly of the Chinese cordyceps Ophiocordyceps sinensis.</title>
        <authorList>
            <person name="Shu R."/>
            <person name="Zhang J."/>
            <person name="Meng Q."/>
            <person name="Zhang H."/>
            <person name="Zhou G."/>
            <person name="Li M."/>
            <person name="Wu P."/>
            <person name="Zhao Y."/>
            <person name="Chen C."/>
            <person name="Qin Q."/>
        </authorList>
    </citation>
    <scope>NUCLEOTIDE SEQUENCE [LARGE SCALE GENOMIC DNA]</scope>
    <source>
        <strain evidence="7 8">IOZ07</strain>
    </source>
</reference>
<evidence type="ECO:0000313" key="7">
    <source>
        <dbReference type="EMBL" id="KAF4509154.1"/>
    </source>
</evidence>
<dbReference type="GO" id="GO:0004499">
    <property type="term" value="F:N,N-dimethylaniline monooxygenase activity"/>
    <property type="evidence" value="ECO:0007669"/>
    <property type="project" value="InterPro"/>
</dbReference>
<dbReference type="Gene3D" id="3.50.50.60">
    <property type="entry name" value="FAD/NAD(P)-binding domain"/>
    <property type="match status" value="1"/>
</dbReference>
<organism evidence="7 8">
    <name type="scientific">Ophiocordyceps sinensis</name>
    <dbReference type="NCBI Taxonomy" id="72228"/>
    <lineage>
        <taxon>Eukaryota</taxon>
        <taxon>Fungi</taxon>
        <taxon>Dikarya</taxon>
        <taxon>Ascomycota</taxon>
        <taxon>Pezizomycotina</taxon>
        <taxon>Sordariomycetes</taxon>
        <taxon>Hypocreomycetidae</taxon>
        <taxon>Hypocreales</taxon>
        <taxon>Ophiocordycipitaceae</taxon>
        <taxon>Ophiocordyceps</taxon>
    </lineage>
</organism>
<dbReference type="SUPFAM" id="SSF51905">
    <property type="entry name" value="FAD/NAD(P)-binding domain"/>
    <property type="match status" value="1"/>
</dbReference>
<comment type="similarity">
    <text evidence="1">Belongs to the FMO family.</text>
</comment>
<evidence type="ECO:0000256" key="1">
    <source>
        <dbReference type="ARBA" id="ARBA00009183"/>
    </source>
</evidence>
<dbReference type="AlphaFoldDB" id="A0A8H4PRK8"/>
<protein>
    <recommendedName>
        <fullName evidence="9">Flavin monooxygenase-like protein</fullName>
    </recommendedName>
</protein>
<evidence type="ECO:0000256" key="5">
    <source>
        <dbReference type="ARBA" id="ARBA00023002"/>
    </source>
</evidence>
<dbReference type="OrthoDB" id="66881at2759"/>
<dbReference type="InterPro" id="IPR050346">
    <property type="entry name" value="FMO-like"/>
</dbReference>
<keyword evidence="8" id="KW-1185">Reference proteome</keyword>
<sequence>MGTVTIAVIGLGPAGLTAIKALREEGFRVVGFERRDRVGGIWSYSSDTSYTSVIHDTVANVSKFVSAFSDFPIPKEYPPYMTGHQVAEYLQSYAKHFQLEQQVRFKTTVRRVLRDELDRGWNVHVTGPDGDAVLHFDKVVLGSGSDSVAAWPPMPGREVFRGAVIHGQSYRRPEQFEGKRVLVVGIGNTACEVSLSLTSTASKVYQSYRRGRIVVSRYFDDGVPTDSTVPWPGLWFQDMLNHRFSWLARPRSDRLMKKTMVDAAARMNPEDQNPRVRRKRAKERIKGDWRLVPCASTAYAHPVVQERFIPALFSGQITPARGFKAFSGANEVLLDDGSSIEVDAVVFCTGYALEYDIMPELEMDGTCGLPLTTAGETRAGAGERRKTAPDGERKETPARDGEPREPRLPRLYHMIFPPRWASSVAVLSWMSPLETYWCVCELASMAVAQAWAAETAKGQGLARPVHGHPSPALLPSEAKMNEQVDRYHSWWRRGRHKEPSMHHGLVRSYSLYRFLHTMAGTGMFDNIDHPLALRGWRLRRNDRELYTLLSKGPANSCSWRVFDTNPQAIPGCGRRAWPGARQAMQDAYDEYERYKRDIKDEKLRRRVMLNG</sequence>
<dbReference type="EMBL" id="JAAVMX010000005">
    <property type="protein sequence ID" value="KAF4509154.1"/>
    <property type="molecule type" value="Genomic_DNA"/>
</dbReference>
<proteinExistence type="inferred from homology"/>
<dbReference type="InterPro" id="IPR020946">
    <property type="entry name" value="Flavin_mOase-like"/>
</dbReference>
<keyword evidence="5" id="KW-0560">Oxidoreductase</keyword>
<keyword evidence="2" id="KW-0285">Flavoprotein</keyword>
<keyword evidence="3" id="KW-0274">FAD</keyword>
<dbReference type="InterPro" id="IPR036188">
    <property type="entry name" value="FAD/NAD-bd_sf"/>
</dbReference>
<dbReference type="InterPro" id="IPR000960">
    <property type="entry name" value="Flavin_mOase"/>
</dbReference>
<feature type="compositionally biased region" description="Basic and acidic residues" evidence="6">
    <location>
        <begin position="381"/>
        <end position="406"/>
    </location>
</feature>
<dbReference type="Pfam" id="PF00743">
    <property type="entry name" value="FMO-like"/>
    <property type="match status" value="1"/>
</dbReference>
<evidence type="ECO:0000256" key="2">
    <source>
        <dbReference type="ARBA" id="ARBA00022630"/>
    </source>
</evidence>
<evidence type="ECO:0000256" key="4">
    <source>
        <dbReference type="ARBA" id="ARBA00022857"/>
    </source>
</evidence>
<dbReference type="Proteomes" id="UP000557566">
    <property type="component" value="Unassembled WGS sequence"/>
</dbReference>
<dbReference type="GO" id="GO:0050660">
    <property type="term" value="F:flavin adenine dinucleotide binding"/>
    <property type="evidence" value="ECO:0007669"/>
    <property type="project" value="InterPro"/>
</dbReference>
<dbReference type="GO" id="GO:0050661">
    <property type="term" value="F:NADP binding"/>
    <property type="evidence" value="ECO:0007669"/>
    <property type="project" value="InterPro"/>
</dbReference>
<evidence type="ECO:0000313" key="8">
    <source>
        <dbReference type="Proteomes" id="UP000557566"/>
    </source>
</evidence>
<evidence type="ECO:0008006" key="9">
    <source>
        <dbReference type="Google" id="ProtNLM"/>
    </source>
</evidence>
<keyword evidence="4" id="KW-0521">NADP</keyword>
<gene>
    <name evidence="7" type="ORF">G6O67_005446</name>
</gene>
<accession>A0A8H4PRK8</accession>
<comment type="caution">
    <text evidence="7">The sequence shown here is derived from an EMBL/GenBank/DDBJ whole genome shotgun (WGS) entry which is preliminary data.</text>
</comment>
<dbReference type="PRINTS" id="PR00370">
    <property type="entry name" value="FMOXYGENASE"/>
</dbReference>
<evidence type="ECO:0000256" key="3">
    <source>
        <dbReference type="ARBA" id="ARBA00022827"/>
    </source>
</evidence>